<accession>A0A5K7S4W3</accession>
<sequence length="112" mass="13398">MIKIKRAYLEPEEDDMRILVDRLWPRGLTKEKANIDLWMKDVAPSTELRKWFSHDIEKWEEFKRRYLDELNENKESVAILKEQLNKGNVTLIFGARDELHNEAIVLKELLSC</sequence>
<dbReference type="KEGG" id="anf:AQPE_0654"/>
<name>A0A5K7S4W3_9BACT</name>
<reference evidence="1" key="1">
    <citation type="journal article" date="2020" name="Int. J. Syst. Evol. Microbiol.">
        <title>Aquipluma nitroreducens gen. nov. sp. nov., a novel facultatively anaerobic bacterium isolated from a freshwater lake.</title>
        <authorList>
            <person name="Watanabe M."/>
            <person name="Kojima H."/>
            <person name="Fukui M."/>
        </authorList>
    </citation>
    <scope>NUCLEOTIDE SEQUENCE</scope>
    <source>
        <strain evidence="1">MeG22</strain>
    </source>
</reference>
<evidence type="ECO:0000313" key="1">
    <source>
        <dbReference type="EMBL" id="BBE16515.1"/>
    </source>
</evidence>
<dbReference type="RefSeq" id="WP_318349582.1">
    <property type="nucleotide sequence ID" value="NZ_AP018694.1"/>
</dbReference>
<organism evidence="1 2">
    <name type="scientific">Aquipluma nitroreducens</name>
    <dbReference type="NCBI Taxonomy" id="2010828"/>
    <lineage>
        <taxon>Bacteria</taxon>
        <taxon>Pseudomonadati</taxon>
        <taxon>Bacteroidota</taxon>
        <taxon>Bacteroidia</taxon>
        <taxon>Marinilabiliales</taxon>
        <taxon>Prolixibacteraceae</taxon>
        <taxon>Aquipluma</taxon>
    </lineage>
</organism>
<dbReference type="PANTHER" id="PTHR36849">
    <property type="entry name" value="CYTOPLASMIC PROTEIN-RELATED"/>
    <property type="match status" value="1"/>
</dbReference>
<dbReference type="InterPro" id="IPR052552">
    <property type="entry name" value="YeaO-like"/>
</dbReference>
<dbReference type="AlphaFoldDB" id="A0A5K7S4W3"/>
<protein>
    <submittedName>
        <fullName evidence="1">Uroporphyrin-III c-methyltransferase</fullName>
    </submittedName>
</protein>
<dbReference type="Pfam" id="PF22752">
    <property type="entry name" value="DUF488-N3i"/>
    <property type="match status" value="1"/>
</dbReference>
<dbReference type="Proteomes" id="UP001193389">
    <property type="component" value="Chromosome"/>
</dbReference>
<evidence type="ECO:0000313" key="2">
    <source>
        <dbReference type="Proteomes" id="UP001193389"/>
    </source>
</evidence>
<gene>
    <name evidence="1" type="ORF">AQPE_0654</name>
</gene>
<keyword evidence="2" id="KW-1185">Reference proteome</keyword>
<proteinExistence type="predicted"/>
<dbReference type="PANTHER" id="PTHR36849:SF1">
    <property type="entry name" value="CYTOPLASMIC PROTEIN"/>
    <property type="match status" value="1"/>
</dbReference>
<dbReference type="EMBL" id="AP018694">
    <property type="protein sequence ID" value="BBE16515.1"/>
    <property type="molecule type" value="Genomic_DNA"/>
</dbReference>